<feature type="domain" description="PAC" evidence="2">
    <location>
        <begin position="207"/>
        <end position="259"/>
    </location>
</feature>
<geneLocation type="plasmid" evidence="4">
    <name>unnamed</name>
</geneLocation>
<dbReference type="InterPro" id="IPR029787">
    <property type="entry name" value="Nucleotide_cyclase"/>
</dbReference>
<dbReference type="Proteomes" id="UP001201844">
    <property type="component" value="Unassembled WGS sequence"/>
</dbReference>
<accession>A0ABT0CT51</accession>
<dbReference type="InterPro" id="IPR000700">
    <property type="entry name" value="PAS-assoc_C"/>
</dbReference>
<dbReference type="EC" id="2.7.7.65" evidence="4"/>
<organism evidence="4 5">
    <name type="scientific">Shinella sedimenti</name>
    <dbReference type="NCBI Taxonomy" id="2919913"/>
    <lineage>
        <taxon>Bacteria</taxon>
        <taxon>Pseudomonadati</taxon>
        <taxon>Pseudomonadota</taxon>
        <taxon>Alphaproteobacteria</taxon>
        <taxon>Hyphomicrobiales</taxon>
        <taxon>Rhizobiaceae</taxon>
        <taxon>Shinella</taxon>
    </lineage>
</organism>
<dbReference type="NCBIfam" id="TIGR00229">
    <property type="entry name" value="sensory_box"/>
    <property type="match status" value="2"/>
</dbReference>
<dbReference type="EMBL" id="JAKVIN010000011">
    <property type="protein sequence ID" value="MCJ8151776.1"/>
    <property type="molecule type" value="Genomic_DNA"/>
</dbReference>
<dbReference type="CDD" id="cd00130">
    <property type="entry name" value="PAS"/>
    <property type="match status" value="1"/>
</dbReference>
<name>A0ABT0CT51_9HYPH</name>
<dbReference type="Gene3D" id="3.30.450.20">
    <property type="entry name" value="PAS domain"/>
    <property type="match status" value="3"/>
</dbReference>
<evidence type="ECO:0000259" key="3">
    <source>
        <dbReference type="PROSITE" id="PS50887"/>
    </source>
</evidence>
<dbReference type="Pfam" id="PF00990">
    <property type="entry name" value="GGDEF"/>
    <property type="match status" value="1"/>
</dbReference>
<dbReference type="Pfam" id="PF00989">
    <property type="entry name" value="PAS"/>
    <property type="match status" value="1"/>
</dbReference>
<dbReference type="PANTHER" id="PTHR44757">
    <property type="entry name" value="DIGUANYLATE CYCLASE DGCP"/>
    <property type="match status" value="1"/>
</dbReference>
<dbReference type="GO" id="GO:0052621">
    <property type="term" value="F:diguanylate cyclase activity"/>
    <property type="evidence" value="ECO:0007669"/>
    <property type="project" value="UniProtKB-EC"/>
</dbReference>
<dbReference type="Pfam" id="PF08448">
    <property type="entry name" value="PAS_4"/>
    <property type="match status" value="1"/>
</dbReference>
<dbReference type="SMART" id="SM00267">
    <property type="entry name" value="GGDEF"/>
    <property type="match status" value="1"/>
</dbReference>
<dbReference type="InterPro" id="IPR013656">
    <property type="entry name" value="PAS_4"/>
</dbReference>
<dbReference type="InterPro" id="IPR035965">
    <property type="entry name" value="PAS-like_dom_sf"/>
</dbReference>
<protein>
    <submittedName>
        <fullName evidence="4">Diguanylate cyclase</fullName>
        <ecNumber evidence="4">2.7.7.65</ecNumber>
    </submittedName>
</protein>
<keyword evidence="5" id="KW-1185">Reference proteome</keyword>
<keyword evidence="4" id="KW-0614">Plasmid</keyword>
<dbReference type="InterPro" id="IPR052155">
    <property type="entry name" value="Biofilm_reg_signaling"/>
</dbReference>
<feature type="domain" description="PAS" evidence="1">
    <location>
        <begin position="133"/>
        <end position="203"/>
    </location>
</feature>
<dbReference type="RefSeq" id="WP_241605279.1">
    <property type="nucleotide sequence ID" value="NZ_JAKVIN010000011.1"/>
</dbReference>
<dbReference type="SMART" id="SM00086">
    <property type="entry name" value="PAC"/>
    <property type="match status" value="3"/>
</dbReference>
<dbReference type="CDD" id="cd01949">
    <property type="entry name" value="GGDEF"/>
    <property type="match status" value="1"/>
</dbReference>
<dbReference type="SUPFAM" id="SSF55073">
    <property type="entry name" value="Nucleotide cyclase"/>
    <property type="match status" value="1"/>
</dbReference>
<gene>
    <name evidence="4" type="ORF">MKI86_21780</name>
</gene>
<dbReference type="PROSITE" id="PS50113">
    <property type="entry name" value="PAC"/>
    <property type="match status" value="1"/>
</dbReference>
<sequence>MDRVSESSGAPSADVMLNLLPGMVCYLSPDLRFLAANKTYAEWRGTTLEALVGKSVDEVVSRPNLDILRHHLEAALEGETVSFAYDLLNTHQRRHVKVTYVPHKDGNGDVRGILTMTTDLSDQQDLKTRASESQALFDNAFEHAPIGMAIVDPAGILRRVNRSLGRILGYNAVRLLGTNFRSITHPDDIDADVALFEQVLAGKRNGYKIDKRYITAKGTTVETVLSVIAMRDGAGDIIRFVSQVEDVSDQREASRQLAQTNAQLAMAIDALEGGFWHMDIPKQHFETSTKLARFIDGSGARPLGEEEYLAKINPEDREKADLSAIVAGERDRFSVEYRLQTSHGERWMRCDRHLQRDAEGRPAQIIGVAIDITDERERVARWEREADTDSLTGLLNRRGMQREMGRDHAQASLGVLAIDLDGFKRVNDTLGHAAGDTVLIETARRIRSVIREGDIVARLGGDEFIVLLIGTDRRFLGSVAGRIVEAVREPFFELVQDQNVPVRASVGAAWSKTWPSDPSVMFQKADAVLYAAKAAGKDTWRMAR</sequence>
<proteinExistence type="predicted"/>
<evidence type="ECO:0000259" key="1">
    <source>
        <dbReference type="PROSITE" id="PS50112"/>
    </source>
</evidence>
<dbReference type="InterPro" id="IPR000014">
    <property type="entry name" value="PAS"/>
</dbReference>
<comment type="caution">
    <text evidence="4">The sequence shown here is derived from an EMBL/GenBank/DDBJ whole genome shotgun (WGS) entry which is preliminary data.</text>
</comment>
<dbReference type="InterPro" id="IPR001610">
    <property type="entry name" value="PAC"/>
</dbReference>
<reference evidence="4 5" key="1">
    <citation type="submission" date="2022-02" db="EMBL/GenBank/DDBJ databases">
        <title>Shinella B3.7 sp. nov., isolated from Sediment (Zhairuo Island).</title>
        <authorList>
            <person name="Chen G."/>
        </authorList>
    </citation>
    <scope>NUCLEOTIDE SEQUENCE [LARGE SCALE GENOMIC DNA]</scope>
    <source>
        <strain evidence="4 5">B3.7</strain>
        <plasmid evidence="4">unnamed</plasmid>
    </source>
</reference>
<dbReference type="PROSITE" id="PS50112">
    <property type="entry name" value="PAS"/>
    <property type="match status" value="1"/>
</dbReference>
<dbReference type="NCBIfam" id="TIGR00254">
    <property type="entry name" value="GGDEF"/>
    <property type="match status" value="1"/>
</dbReference>
<keyword evidence="4" id="KW-0808">Transferase</keyword>
<evidence type="ECO:0000259" key="2">
    <source>
        <dbReference type="PROSITE" id="PS50113"/>
    </source>
</evidence>
<dbReference type="InterPro" id="IPR000160">
    <property type="entry name" value="GGDEF_dom"/>
</dbReference>
<dbReference type="PANTHER" id="PTHR44757:SF2">
    <property type="entry name" value="BIOFILM ARCHITECTURE MAINTENANCE PROTEIN MBAA"/>
    <property type="match status" value="1"/>
</dbReference>
<evidence type="ECO:0000313" key="5">
    <source>
        <dbReference type="Proteomes" id="UP001201844"/>
    </source>
</evidence>
<evidence type="ECO:0000313" key="4">
    <source>
        <dbReference type="EMBL" id="MCJ8151776.1"/>
    </source>
</evidence>
<feature type="domain" description="GGDEF" evidence="3">
    <location>
        <begin position="411"/>
        <end position="544"/>
    </location>
</feature>
<dbReference type="SMART" id="SM00091">
    <property type="entry name" value="PAS"/>
    <property type="match status" value="2"/>
</dbReference>
<keyword evidence="4" id="KW-0548">Nucleotidyltransferase</keyword>
<dbReference type="SUPFAM" id="SSF55785">
    <property type="entry name" value="PYP-like sensor domain (PAS domain)"/>
    <property type="match status" value="3"/>
</dbReference>
<dbReference type="Gene3D" id="3.30.70.270">
    <property type="match status" value="1"/>
</dbReference>
<dbReference type="InterPro" id="IPR013767">
    <property type="entry name" value="PAS_fold"/>
</dbReference>
<dbReference type="PROSITE" id="PS50887">
    <property type="entry name" value="GGDEF"/>
    <property type="match status" value="1"/>
</dbReference>
<dbReference type="InterPro" id="IPR043128">
    <property type="entry name" value="Rev_trsase/Diguanyl_cyclase"/>
</dbReference>